<evidence type="ECO:0000313" key="2">
    <source>
        <dbReference type="EMBL" id="GAA2207365.1"/>
    </source>
</evidence>
<comment type="caution">
    <text evidence="2">The sequence shown here is derived from an EMBL/GenBank/DDBJ whole genome shotgun (WGS) entry which is preliminary data.</text>
</comment>
<feature type="domain" description="Tox-PL" evidence="1">
    <location>
        <begin position="1020"/>
        <end position="1121"/>
    </location>
</feature>
<evidence type="ECO:0000259" key="1">
    <source>
        <dbReference type="Pfam" id="PF15644"/>
    </source>
</evidence>
<reference evidence="2 3" key="1">
    <citation type="journal article" date="2019" name="Int. J. Syst. Evol. Microbiol.">
        <title>The Global Catalogue of Microorganisms (GCM) 10K type strain sequencing project: providing services to taxonomists for standard genome sequencing and annotation.</title>
        <authorList>
            <consortium name="The Broad Institute Genomics Platform"/>
            <consortium name="The Broad Institute Genome Sequencing Center for Infectious Disease"/>
            <person name="Wu L."/>
            <person name="Ma J."/>
        </authorList>
    </citation>
    <scope>NUCLEOTIDE SEQUENCE [LARGE SCALE GENOMIC DNA]</scope>
    <source>
        <strain evidence="2 3">JCM 16114</strain>
    </source>
</reference>
<evidence type="ECO:0000313" key="3">
    <source>
        <dbReference type="Proteomes" id="UP001499843"/>
    </source>
</evidence>
<organism evidence="2 3">
    <name type="scientific">Nonomuraea monospora</name>
    <dbReference type="NCBI Taxonomy" id="568818"/>
    <lineage>
        <taxon>Bacteria</taxon>
        <taxon>Bacillati</taxon>
        <taxon>Actinomycetota</taxon>
        <taxon>Actinomycetes</taxon>
        <taxon>Streptosporangiales</taxon>
        <taxon>Streptosporangiaceae</taxon>
        <taxon>Nonomuraea</taxon>
    </lineage>
</organism>
<protein>
    <recommendedName>
        <fullName evidence="1">Tox-PL domain-containing protein</fullName>
    </recommendedName>
</protein>
<dbReference type="RefSeq" id="WP_344474493.1">
    <property type="nucleotide sequence ID" value="NZ_BAAAQX010000006.1"/>
</dbReference>
<dbReference type="InterPro" id="IPR028908">
    <property type="entry name" value="Tox-PL_dom"/>
</dbReference>
<keyword evidence="3" id="KW-1185">Reference proteome</keyword>
<dbReference type="EMBL" id="BAAAQX010000006">
    <property type="protein sequence ID" value="GAA2207365.1"/>
    <property type="molecule type" value="Genomic_DNA"/>
</dbReference>
<proteinExistence type="predicted"/>
<name>A0ABN3CDT0_9ACTN</name>
<dbReference type="Pfam" id="PF15644">
    <property type="entry name" value="Gln_amidase"/>
    <property type="match status" value="1"/>
</dbReference>
<gene>
    <name evidence="2" type="ORF">GCM10009850_028230</name>
</gene>
<accession>A0ABN3CDT0</accession>
<sequence length="1148" mass="124423">MTLAPRVHQDQVARLVLHEISDVIQRQLDTTHTHTPGQTTRDECLTARHNELRYLQRKQQTAHAAGDTHLAQQLAQDIAAVQNDIDRRTRPSPSIHDVINWDAVQSPAPGVEGEPEPVEANLFKVTLSDGSPALLLEHSTRRERDLFLLMARLAGRLGLITNARADGDTNILIDWAPADASAPFLGTREAVLTGYLIAIADITPFVTVPAFHLHPSSTPLLELFLREGTSGKREWLSNPLSPSDVQTLRAMLEDFRASFAELGLLAQFDQIMARHEALAGGPLAVNAIGAQSVVAAAPKQLLRLGGIGRLTALNEHLLPTLEVTGPPPGGRLINAAHRLRGNLRHGVLETRDMALGRVVTFSDGSQALQIPVVMAAQVLVRALVRQALGLAGPALHIDEHGNVWRTFGSDELRRSLTTGISQAVSGSGHTTEVIFGDGRRALRHEFPTRAAADEYEAALEEAHEAASGRPGSYRASPYVLYEELIEPAGPTAEAQGRLATRALYALLAHGRPMDLTTLRRLLDANPLLARFGQVSEQGFRVGAPVLSADDVAGLTARFATFRAAFDTLGLSRHHDQILNTLRSFTGSGDTGLIPLAFSEDPATPEYRVPAWQPPPGPVLADLLRNDHLVQLNARLAQAKALQWREIHRNLTDVISRADAELAERPSAEGYVYAWVRSTLIPRDIRPGEGFAADTLLDGVDSAEMLAENPRCERVTILASDYLPVGDLSGKPHHAVFRPGTYFTVTSMLHTDDGETHFILTQQPTRTREEPVVTPTIGLTPGLAHDLAREIESAVSGTRAGVRVRNGPGHDTRPEIRPVGGAFVVEGRYTEDGMMVGGRTLPVEAIAAMLLNSPDLPPDAAILLTGPHDGAAGFARDLARFTDRVVLVVDGPMETAPQGDLRAGNNRSPELRIFLPARTSGIVAARLRAWLGPALSDANRLPSTHPDVRVRDLHAVLSELRPRGIALLPQSPRMTEEEHILMHDAYQEICRILAATGGRALDLDVMRELLPHVNPLRANHNCVEVALTIDDILSGRPAVAGPRAGVENGTAARIYHGRAHQVLPAQPTLSEVEAVILSNPGSRGILMGRRVNTIGYLRAADGHAYNIANVDGRLTYLDGQPGPTSPVERMSSSNMHADEFVSYYFYRTA</sequence>
<dbReference type="Proteomes" id="UP001499843">
    <property type="component" value="Unassembled WGS sequence"/>
</dbReference>